<proteinExistence type="predicted"/>
<dbReference type="AlphaFoldDB" id="A0A9N9P7K1"/>
<keyword evidence="2" id="KW-1185">Reference proteome</keyword>
<dbReference type="OrthoDB" id="2391409at2759"/>
<dbReference type="Pfam" id="PF08011">
    <property type="entry name" value="PDDEXK_9"/>
    <property type="match status" value="1"/>
</dbReference>
<evidence type="ECO:0000313" key="1">
    <source>
        <dbReference type="EMBL" id="CAG8797551.1"/>
    </source>
</evidence>
<sequence length="110" mass="12518">MFVVARDRGYIVHSNHEAGVGRYDVKIVPKSGVGEMAIIIEFKIVRNNKSLTEAVHEVLCQIEEKQYRAGLQDEVKRLLEIGIAFKGKEACVVGHLLNRTENREWIKSLQ</sequence>
<organism evidence="1 2">
    <name type="scientific">Dentiscutata erythropus</name>
    <dbReference type="NCBI Taxonomy" id="1348616"/>
    <lineage>
        <taxon>Eukaryota</taxon>
        <taxon>Fungi</taxon>
        <taxon>Fungi incertae sedis</taxon>
        <taxon>Mucoromycota</taxon>
        <taxon>Glomeromycotina</taxon>
        <taxon>Glomeromycetes</taxon>
        <taxon>Diversisporales</taxon>
        <taxon>Gigasporaceae</taxon>
        <taxon>Dentiscutata</taxon>
    </lineage>
</organism>
<comment type="caution">
    <text evidence="1">The sequence shown here is derived from an EMBL/GenBank/DDBJ whole genome shotgun (WGS) entry which is preliminary data.</text>
</comment>
<name>A0A9N9P7K1_9GLOM</name>
<protein>
    <submittedName>
        <fullName evidence="1">19046_t:CDS:1</fullName>
    </submittedName>
</protein>
<gene>
    <name evidence="1" type="ORF">DERYTH_LOCUS22698</name>
</gene>
<evidence type="ECO:0000313" key="2">
    <source>
        <dbReference type="Proteomes" id="UP000789405"/>
    </source>
</evidence>
<dbReference type="EMBL" id="CAJVPY010032239">
    <property type="protein sequence ID" value="CAG8797551.1"/>
    <property type="molecule type" value="Genomic_DNA"/>
</dbReference>
<accession>A0A9N9P7K1</accession>
<reference evidence="1" key="1">
    <citation type="submission" date="2021-06" db="EMBL/GenBank/DDBJ databases">
        <authorList>
            <person name="Kallberg Y."/>
            <person name="Tangrot J."/>
            <person name="Rosling A."/>
        </authorList>
    </citation>
    <scope>NUCLEOTIDE SEQUENCE</scope>
    <source>
        <strain evidence="1">MA453B</strain>
    </source>
</reference>
<dbReference type="Proteomes" id="UP000789405">
    <property type="component" value="Unassembled WGS sequence"/>
</dbReference>
<dbReference type="InterPro" id="IPR012547">
    <property type="entry name" value="PDDEXK_9"/>
</dbReference>